<dbReference type="InterPro" id="IPR001930">
    <property type="entry name" value="Peptidase_M1"/>
</dbReference>
<evidence type="ECO:0000256" key="5">
    <source>
        <dbReference type="ARBA" id="ARBA00015611"/>
    </source>
</evidence>
<dbReference type="SUPFAM" id="SSF63737">
    <property type="entry name" value="Leukotriene A4 hydrolase N-terminal domain"/>
    <property type="match status" value="1"/>
</dbReference>
<dbReference type="EMBL" id="JBHEZZ010000006">
    <property type="protein sequence ID" value="MFC1402292.1"/>
    <property type="molecule type" value="Genomic_DNA"/>
</dbReference>
<evidence type="ECO:0000313" key="18">
    <source>
        <dbReference type="Proteomes" id="UP001592528"/>
    </source>
</evidence>
<feature type="domain" description="ERAP1-like C-terminal" evidence="15">
    <location>
        <begin position="520"/>
        <end position="833"/>
    </location>
</feature>
<accession>A0ABV6ULF8</accession>
<keyword evidence="7" id="KW-0645">Protease</keyword>
<dbReference type="InterPro" id="IPR027268">
    <property type="entry name" value="Peptidase_M4/M1_CTD_sf"/>
</dbReference>
<evidence type="ECO:0000256" key="3">
    <source>
        <dbReference type="ARBA" id="ARBA00010136"/>
    </source>
</evidence>
<evidence type="ECO:0000256" key="1">
    <source>
        <dbReference type="ARBA" id="ARBA00000098"/>
    </source>
</evidence>
<dbReference type="Proteomes" id="UP001592528">
    <property type="component" value="Unassembled WGS sequence"/>
</dbReference>
<dbReference type="Gene3D" id="2.60.40.1730">
    <property type="entry name" value="tricorn interacting facor f3 domain"/>
    <property type="match status" value="1"/>
</dbReference>
<feature type="domain" description="Aminopeptidase N-like N-terminal" evidence="16">
    <location>
        <begin position="116"/>
        <end position="182"/>
    </location>
</feature>
<evidence type="ECO:0000256" key="11">
    <source>
        <dbReference type="ARBA" id="ARBA00023049"/>
    </source>
</evidence>
<dbReference type="Pfam" id="PF17900">
    <property type="entry name" value="Peptidase_M1_N"/>
    <property type="match status" value="1"/>
</dbReference>
<dbReference type="InterPro" id="IPR042097">
    <property type="entry name" value="Aminopeptidase_N-like_N_sf"/>
</dbReference>
<sequence>MSALTLAEAVERRRLLEVRSSTVDLDLTQGDEVFGSVTVIRFACTSPGAASFVDVKPVTLLRAVLNGRELDPATLVDGRLPLDGLAAENELLVEAVMGYSRTGEGMHRFVDPADGEAYVYTQAFLDDGPRFFASFDQPDLKAAYEVSVTAPEDWTVVANSLAGRQEGGRWEFAPTPPISNYLVAVVAGPLFTVRSEHDGIPLGLHCRRSLAPYLEADAEEMLDTTRRSFDHYHRVFDQRYPFDSYDQCFVPEFNAGAMENPGCVTFRDEFVFRSAVTDTEREERAIVIAHEMAHMWFGDLVTMRWWDDLWLNESFAEFLAYTVVSESTRFTGAWTGFAAARKSWGYDADQRPSTHPVAPESVDDTAEALQNFDGISYSKGAAALRQLVGWLGEEAFFKGVNSYFQQHAFGNAALADLLQALAASSGRDVHAWAERWLRTTGVDTLRVEPAETGEDSGGRGGARIRHTSADGQLRPLLITAATYERAADGHLVLRARRPLDLPAEPEHELDSVGAGDPDLLLLNDTDLGFVKIRLDDRSWRTVTESLGGVPEELARAVLWGAARDMVRDGELDPEGYLELVAAHLPGEASAHLVQSVLGFSRSTVADQYLTPDRRPAGLGLLAGVGRDLLRRTEGGPDDVTGLRLLAVRSLIASSSTPAELAVLQSWREEGGVPGGPLLDPELSWQLLLRLCVLGAAGEAEIAAELVRDTSATGLEGAARCRAALPDPAAKEAAWTALFDSDLSNYLIAATAQGFWQPEQHELLGDLPQRYFEAVVDTAQRRGPAVGRLLSRYGFPAYHATEETVAAAETCLARTDLTAALRRGLVDQVDDLRRAVRARQAAAK</sequence>
<evidence type="ECO:0000259" key="14">
    <source>
        <dbReference type="Pfam" id="PF01433"/>
    </source>
</evidence>
<dbReference type="InterPro" id="IPR014782">
    <property type="entry name" value="Peptidase_M1_dom"/>
</dbReference>
<dbReference type="NCBIfam" id="TIGR02412">
    <property type="entry name" value="pepN_strep_liv"/>
    <property type="match status" value="1"/>
</dbReference>
<keyword evidence="8" id="KW-0479">Metal-binding</keyword>
<comment type="similarity">
    <text evidence="3">Belongs to the peptidase M1 family.</text>
</comment>
<evidence type="ECO:0000256" key="6">
    <source>
        <dbReference type="ARBA" id="ARBA00022438"/>
    </source>
</evidence>
<dbReference type="Pfam" id="PF11838">
    <property type="entry name" value="ERAP1_C"/>
    <property type="match status" value="1"/>
</dbReference>
<evidence type="ECO:0000256" key="8">
    <source>
        <dbReference type="ARBA" id="ARBA00022723"/>
    </source>
</evidence>
<comment type="caution">
    <text evidence="17">The sequence shown here is derived from an EMBL/GenBank/DDBJ whole genome shotgun (WGS) entry which is preliminary data.</text>
</comment>
<evidence type="ECO:0000256" key="12">
    <source>
        <dbReference type="ARBA" id="ARBA00029811"/>
    </source>
</evidence>
<comment type="catalytic activity">
    <reaction evidence="1">
        <text>Release of an N-terminal amino acid, Xaa-|-Yaa- from a peptide, amide or arylamide. Xaa is preferably Ala, but may be most amino acids including Pro (slow action). When a terminal hydrophobic residue is followed by a prolyl residue, the two may be released as an intact Xaa-Pro dipeptide.</text>
        <dbReference type="EC" id="3.4.11.2"/>
    </reaction>
</comment>
<protein>
    <recommendedName>
        <fullName evidence="5">Aminopeptidase N</fullName>
        <ecNumber evidence="4">3.4.11.2</ecNumber>
    </recommendedName>
    <alternativeName>
        <fullName evidence="12">Alanine aminopeptidase</fullName>
    </alternativeName>
    <alternativeName>
        <fullName evidence="13">Lysyl aminopeptidase</fullName>
    </alternativeName>
</protein>
<proteinExistence type="inferred from homology"/>
<organism evidence="17 18">
    <name type="scientific">Streptacidiphilus cavernicola</name>
    <dbReference type="NCBI Taxonomy" id="3342716"/>
    <lineage>
        <taxon>Bacteria</taxon>
        <taxon>Bacillati</taxon>
        <taxon>Actinomycetota</taxon>
        <taxon>Actinomycetes</taxon>
        <taxon>Kitasatosporales</taxon>
        <taxon>Streptomycetaceae</taxon>
        <taxon>Streptacidiphilus</taxon>
    </lineage>
</organism>
<dbReference type="CDD" id="cd09602">
    <property type="entry name" value="M1_APN"/>
    <property type="match status" value="1"/>
</dbReference>
<evidence type="ECO:0000256" key="2">
    <source>
        <dbReference type="ARBA" id="ARBA00001947"/>
    </source>
</evidence>
<evidence type="ECO:0000256" key="7">
    <source>
        <dbReference type="ARBA" id="ARBA00022670"/>
    </source>
</evidence>
<dbReference type="Pfam" id="PF01433">
    <property type="entry name" value="Peptidase_M1"/>
    <property type="match status" value="1"/>
</dbReference>
<dbReference type="PRINTS" id="PR00756">
    <property type="entry name" value="ALADIPTASE"/>
</dbReference>
<keyword evidence="10" id="KW-0862">Zinc</keyword>
<evidence type="ECO:0000256" key="4">
    <source>
        <dbReference type="ARBA" id="ARBA00012564"/>
    </source>
</evidence>
<evidence type="ECO:0000256" key="13">
    <source>
        <dbReference type="ARBA" id="ARBA00031533"/>
    </source>
</evidence>
<dbReference type="EC" id="3.4.11.2" evidence="4"/>
<dbReference type="InterPro" id="IPR012778">
    <property type="entry name" value="Pept_M1_aminopeptidase"/>
</dbReference>
<dbReference type="PANTHER" id="PTHR11533:SF174">
    <property type="entry name" value="PUROMYCIN-SENSITIVE AMINOPEPTIDASE-RELATED"/>
    <property type="match status" value="1"/>
</dbReference>
<dbReference type="PANTHER" id="PTHR11533">
    <property type="entry name" value="PROTEASE M1 ZINC METALLOPROTEASE"/>
    <property type="match status" value="1"/>
</dbReference>
<name>A0ABV6ULF8_9ACTN</name>
<dbReference type="InterPro" id="IPR024571">
    <property type="entry name" value="ERAP1-like_C_dom"/>
</dbReference>
<keyword evidence="18" id="KW-1185">Reference proteome</keyword>
<dbReference type="InterPro" id="IPR045357">
    <property type="entry name" value="Aminopeptidase_N-like_N"/>
</dbReference>
<evidence type="ECO:0000259" key="16">
    <source>
        <dbReference type="Pfam" id="PF17900"/>
    </source>
</evidence>
<keyword evidence="9 17" id="KW-0378">Hydrolase</keyword>
<dbReference type="InterPro" id="IPR050344">
    <property type="entry name" value="Peptidase_M1_aminopeptidases"/>
</dbReference>
<reference evidence="17 18" key="1">
    <citation type="submission" date="2024-09" db="EMBL/GenBank/DDBJ databases">
        <authorList>
            <person name="Lee S.D."/>
        </authorList>
    </citation>
    <scope>NUCLEOTIDE SEQUENCE [LARGE SCALE GENOMIC DNA]</scope>
    <source>
        <strain evidence="17 18">N1-5</strain>
    </source>
</reference>
<evidence type="ECO:0000256" key="9">
    <source>
        <dbReference type="ARBA" id="ARBA00022801"/>
    </source>
</evidence>
<dbReference type="SUPFAM" id="SSF55486">
    <property type="entry name" value="Metalloproteases ('zincins'), catalytic domain"/>
    <property type="match status" value="1"/>
</dbReference>
<evidence type="ECO:0000256" key="10">
    <source>
        <dbReference type="ARBA" id="ARBA00022833"/>
    </source>
</evidence>
<evidence type="ECO:0000259" key="15">
    <source>
        <dbReference type="Pfam" id="PF11838"/>
    </source>
</evidence>
<feature type="domain" description="Peptidase M1 membrane alanine aminopeptidase" evidence="14">
    <location>
        <begin position="222"/>
        <end position="436"/>
    </location>
</feature>
<dbReference type="Gene3D" id="1.10.390.10">
    <property type="entry name" value="Neutral Protease Domain 2"/>
    <property type="match status" value="1"/>
</dbReference>
<keyword evidence="6 17" id="KW-0031">Aminopeptidase</keyword>
<comment type="cofactor">
    <cofactor evidence="2">
        <name>Zn(2+)</name>
        <dbReference type="ChEBI" id="CHEBI:29105"/>
    </cofactor>
</comment>
<gene>
    <name evidence="17" type="primary">pepN</name>
    <name evidence="17" type="ORF">ACEZDJ_13455</name>
</gene>
<dbReference type="GO" id="GO:0016285">
    <property type="term" value="F:alanyl aminopeptidase activity"/>
    <property type="evidence" value="ECO:0007669"/>
    <property type="project" value="UniProtKB-EC"/>
</dbReference>
<keyword evidence="11" id="KW-0482">Metalloprotease</keyword>
<dbReference type="RefSeq" id="WP_030263269.1">
    <property type="nucleotide sequence ID" value="NZ_JBHEZZ010000006.1"/>
</dbReference>
<evidence type="ECO:0000313" key="17">
    <source>
        <dbReference type="EMBL" id="MFC1402292.1"/>
    </source>
</evidence>